<dbReference type="AlphaFoldDB" id="A0A346XWW1"/>
<reference evidence="7 8" key="1">
    <citation type="submission" date="2018-09" db="EMBL/GenBank/DDBJ databases">
        <title>Complete genome sequence of Euzebya sp. DY32-46 isolated from seawater of Pacific Ocean.</title>
        <authorList>
            <person name="Xu L."/>
            <person name="Wu Y.-H."/>
            <person name="Xu X.-W."/>
        </authorList>
    </citation>
    <scope>NUCLEOTIDE SEQUENCE [LARGE SCALE GENOMIC DNA]</scope>
    <source>
        <strain evidence="7 8">DY32-46</strain>
    </source>
</reference>
<dbReference type="PANTHER" id="PTHR30482:SF5">
    <property type="entry name" value="ABC TRANSPORTER PERMEASE PROTEIN"/>
    <property type="match status" value="1"/>
</dbReference>
<name>A0A346XWW1_9ACTN</name>
<dbReference type="CDD" id="cd06581">
    <property type="entry name" value="TM_PBP1_LivM_like"/>
    <property type="match status" value="1"/>
</dbReference>
<feature type="transmembrane region" description="Helical" evidence="6">
    <location>
        <begin position="61"/>
        <end position="80"/>
    </location>
</feature>
<evidence type="ECO:0000313" key="7">
    <source>
        <dbReference type="EMBL" id="AXV06708.1"/>
    </source>
</evidence>
<feature type="transmembrane region" description="Helical" evidence="6">
    <location>
        <begin position="34"/>
        <end position="55"/>
    </location>
</feature>
<evidence type="ECO:0000313" key="8">
    <source>
        <dbReference type="Proteomes" id="UP000264006"/>
    </source>
</evidence>
<dbReference type="Pfam" id="PF02653">
    <property type="entry name" value="BPD_transp_2"/>
    <property type="match status" value="1"/>
</dbReference>
<keyword evidence="2" id="KW-1003">Cell membrane</keyword>
<accession>A0A346XWW1</accession>
<feature type="transmembrane region" description="Helical" evidence="6">
    <location>
        <begin position="237"/>
        <end position="258"/>
    </location>
</feature>
<evidence type="ECO:0000256" key="6">
    <source>
        <dbReference type="SAM" id="Phobius"/>
    </source>
</evidence>
<comment type="subcellular location">
    <subcellularLocation>
        <location evidence="1">Cell membrane</location>
        <topology evidence="1">Multi-pass membrane protein</topology>
    </subcellularLocation>
</comment>
<keyword evidence="8" id="KW-1185">Reference proteome</keyword>
<protein>
    <submittedName>
        <fullName evidence="7">Branched-chain amino acid transport system permease protein LivM</fullName>
    </submittedName>
</protein>
<dbReference type="GO" id="GO:0005886">
    <property type="term" value="C:plasma membrane"/>
    <property type="evidence" value="ECO:0007669"/>
    <property type="project" value="UniProtKB-SubCell"/>
</dbReference>
<dbReference type="Proteomes" id="UP000264006">
    <property type="component" value="Chromosome"/>
</dbReference>
<feature type="transmembrane region" description="Helical" evidence="6">
    <location>
        <begin position="278"/>
        <end position="308"/>
    </location>
</feature>
<dbReference type="KEGG" id="euz:DVS28_a2023"/>
<evidence type="ECO:0000256" key="4">
    <source>
        <dbReference type="ARBA" id="ARBA00022989"/>
    </source>
</evidence>
<evidence type="ECO:0000256" key="2">
    <source>
        <dbReference type="ARBA" id="ARBA00022475"/>
    </source>
</evidence>
<keyword evidence="5 6" id="KW-0472">Membrane</keyword>
<keyword evidence="3 6" id="KW-0812">Transmembrane</keyword>
<evidence type="ECO:0000256" key="3">
    <source>
        <dbReference type="ARBA" id="ARBA00022692"/>
    </source>
</evidence>
<organism evidence="7 8">
    <name type="scientific">Euzebya pacifica</name>
    <dbReference type="NCBI Taxonomy" id="1608957"/>
    <lineage>
        <taxon>Bacteria</taxon>
        <taxon>Bacillati</taxon>
        <taxon>Actinomycetota</taxon>
        <taxon>Nitriliruptoria</taxon>
        <taxon>Euzebyales</taxon>
    </lineage>
</organism>
<dbReference type="InterPro" id="IPR001851">
    <property type="entry name" value="ABC_transp_permease"/>
</dbReference>
<evidence type="ECO:0000256" key="5">
    <source>
        <dbReference type="ARBA" id="ARBA00023136"/>
    </source>
</evidence>
<dbReference type="EMBL" id="CP031165">
    <property type="protein sequence ID" value="AXV06708.1"/>
    <property type="molecule type" value="Genomic_DNA"/>
</dbReference>
<dbReference type="InterPro" id="IPR043428">
    <property type="entry name" value="LivM-like"/>
</dbReference>
<proteinExistence type="predicted"/>
<dbReference type="OrthoDB" id="9814461at2"/>
<feature type="transmembrane region" description="Helical" evidence="6">
    <location>
        <begin position="135"/>
        <end position="156"/>
    </location>
</feature>
<keyword evidence="4 6" id="KW-1133">Transmembrane helix</keyword>
<evidence type="ECO:0000256" key="1">
    <source>
        <dbReference type="ARBA" id="ARBA00004651"/>
    </source>
</evidence>
<feature type="transmembrane region" description="Helical" evidence="6">
    <location>
        <begin position="186"/>
        <end position="204"/>
    </location>
</feature>
<dbReference type="PANTHER" id="PTHR30482">
    <property type="entry name" value="HIGH-AFFINITY BRANCHED-CHAIN AMINO ACID TRANSPORT SYSTEM PERMEASE"/>
    <property type="match status" value="1"/>
</dbReference>
<sequence>MSDNVIRRVRHGTPYLINGHRDLLRLHPWSIHRVLGWTLLALALVVLPFVASSFFINVANFVLIASVGALGLQVVTGIAGQLSLGHAAFLATGSFLAAGLHLHFSLPFTLALPVAALGGAALGLVAGLPALRLRGLYLGITTLAVQSVVLTVALRYQTYLQDSRGTGADLTVPAPTLGPIVLNNAAAWYPFLIMSTIVVVAWTSNTRRSVLGRSWVALREGEVAAEALGVPVRKAKVLAFVTSGAIGAIAGAISAYYFRSVSVEDFDLVVSVEYLAMIIIGGLGTVHGAVLGATFVTATPFIVGELVLRFGLQPTLGRHLRSIELGVFAVATVAFLLFEPRGLSGTWRRVRAYFERWPYGFIDVQRSQR</sequence>
<feature type="transmembrane region" description="Helical" evidence="6">
    <location>
        <begin position="110"/>
        <end position="128"/>
    </location>
</feature>
<dbReference type="GO" id="GO:0015658">
    <property type="term" value="F:branched-chain amino acid transmembrane transporter activity"/>
    <property type="evidence" value="ECO:0007669"/>
    <property type="project" value="InterPro"/>
</dbReference>
<gene>
    <name evidence="7" type="ORF">DVS28_a2023</name>
</gene>
<dbReference type="RefSeq" id="WP_114591322.1">
    <property type="nucleotide sequence ID" value="NZ_CP031165.1"/>
</dbReference>